<gene>
    <name evidence="5" type="ORF">JHT90_10905</name>
</gene>
<dbReference type="PANTHER" id="PTHR43785">
    <property type="entry name" value="GAMMA-GLUTAMYLPUTRESCINE SYNTHETASE"/>
    <property type="match status" value="1"/>
</dbReference>
<dbReference type="Gene3D" id="3.30.590.10">
    <property type="entry name" value="Glutamine synthetase/guanido kinase, catalytic domain"/>
    <property type="match status" value="1"/>
</dbReference>
<dbReference type="PANTHER" id="PTHR43785:SF3">
    <property type="entry name" value="GS CATALYTIC DOMAIN-CONTAINING PROTEIN"/>
    <property type="match status" value="1"/>
</dbReference>
<dbReference type="GO" id="GO:0004356">
    <property type="term" value="F:glutamine synthetase activity"/>
    <property type="evidence" value="ECO:0007669"/>
    <property type="project" value="InterPro"/>
</dbReference>
<dbReference type="GO" id="GO:0006542">
    <property type="term" value="P:glutamine biosynthetic process"/>
    <property type="evidence" value="ECO:0007669"/>
    <property type="project" value="InterPro"/>
</dbReference>
<sequence>MAIEAEILQQKLANVKEVACVIADINGIPRGKMMSREGFLSGRRLQMARGILLQCIMGGYPPTHFYGADDGDVAVYPDEQHIYLLPWSAIPKALVLSDAHELNGEPSNLCSRVLLKRILQRYSQLKLEPVVATEIEFFLFDKNADPKEPFIPPAGLDGRRETGAAGFTVSANNNLQPFFQELYQAMELFGIPRDTFEHEMGTSQFELNLVHDNALLIADQTLLFKFMVKELALKHGMVAVFMAKPVEGVAGSSMHIHQSIVNKETGNNIFNDEKGEATPAFFNYIGGLQTVLGDLTPFYAPNINSFQRLNNPYYSPNNVCWSYDNRAAGLRIPVSSPEARRIENRLAGVDVNPYLAIAATLAAGLYGLENNCQPTEPSSGEIVVPDELTVPNSLFGALQRLEKSKLASGLFNQEFIDGFVATKRQELQSFFEEISPWERLYLGGQL</sequence>
<organism evidence="5 6">
    <name type="scientific">Entomomonas asaccharolytica</name>
    <dbReference type="NCBI Taxonomy" id="2785331"/>
    <lineage>
        <taxon>Bacteria</taxon>
        <taxon>Pseudomonadati</taxon>
        <taxon>Pseudomonadota</taxon>
        <taxon>Gammaproteobacteria</taxon>
        <taxon>Pseudomonadales</taxon>
        <taxon>Pseudomonadaceae</taxon>
        <taxon>Entomomonas</taxon>
    </lineage>
</organism>
<dbReference type="SUPFAM" id="SSF55931">
    <property type="entry name" value="Glutamine synthetase/guanido kinase"/>
    <property type="match status" value="1"/>
</dbReference>
<dbReference type="PROSITE" id="PS51987">
    <property type="entry name" value="GS_CATALYTIC"/>
    <property type="match status" value="1"/>
</dbReference>
<dbReference type="Proteomes" id="UP000595278">
    <property type="component" value="Chromosome"/>
</dbReference>
<evidence type="ECO:0000256" key="2">
    <source>
        <dbReference type="PROSITE-ProRule" id="PRU01331"/>
    </source>
</evidence>
<dbReference type="InterPro" id="IPR036651">
    <property type="entry name" value="Gln_synt_N_sf"/>
</dbReference>
<dbReference type="SMART" id="SM01230">
    <property type="entry name" value="Gln-synt_C"/>
    <property type="match status" value="1"/>
</dbReference>
<dbReference type="KEGG" id="eaz:JHT90_10905"/>
<dbReference type="InterPro" id="IPR008146">
    <property type="entry name" value="Gln_synth_cat_dom"/>
</dbReference>
<accession>A0A974RW74</accession>
<keyword evidence="1" id="KW-0436">Ligase</keyword>
<dbReference type="EMBL" id="CP067393">
    <property type="protein sequence ID" value="QQP84903.1"/>
    <property type="molecule type" value="Genomic_DNA"/>
</dbReference>
<evidence type="ECO:0000256" key="1">
    <source>
        <dbReference type="ARBA" id="ARBA00022598"/>
    </source>
</evidence>
<comment type="similarity">
    <text evidence="2 3">Belongs to the glutamine synthetase family.</text>
</comment>
<dbReference type="GO" id="GO:0006598">
    <property type="term" value="P:polyamine catabolic process"/>
    <property type="evidence" value="ECO:0007669"/>
    <property type="project" value="TreeGrafter"/>
</dbReference>
<dbReference type="AlphaFoldDB" id="A0A974RW74"/>
<feature type="domain" description="GS catalytic" evidence="4">
    <location>
        <begin position="111"/>
        <end position="446"/>
    </location>
</feature>
<dbReference type="InterPro" id="IPR014746">
    <property type="entry name" value="Gln_synth/guanido_kin_cat_dom"/>
</dbReference>
<dbReference type="Pfam" id="PF00120">
    <property type="entry name" value="Gln-synt_C"/>
    <property type="match status" value="1"/>
</dbReference>
<proteinExistence type="inferred from homology"/>
<name>A0A974RW74_9GAMM</name>
<reference evidence="5 6" key="1">
    <citation type="submission" date="2021-01" db="EMBL/GenBank/DDBJ databases">
        <title>Entomomonas sp. F2A isolated from a house cricket (Acheta domesticus).</title>
        <authorList>
            <person name="Spergser J."/>
            <person name="Busse H.-J."/>
        </authorList>
    </citation>
    <scope>NUCLEOTIDE SEQUENCE [LARGE SCALE GENOMIC DNA]</scope>
    <source>
        <strain evidence="5 6">F2A</strain>
    </source>
</reference>
<evidence type="ECO:0000259" key="4">
    <source>
        <dbReference type="PROSITE" id="PS51987"/>
    </source>
</evidence>
<evidence type="ECO:0000313" key="6">
    <source>
        <dbReference type="Proteomes" id="UP000595278"/>
    </source>
</evidence>
<dbReference type="SUPFAM" id="SSF54368">
    <property type="entry name" value="Glutamine synthetase, N-terminal domain"/>
    <property type="match status" value="1"/>
</dbReference>
<evidence type="ECO:0000256" key="3">
    <source>
        <dbReference type="RuleBase" id="RU000384"/>
    </source>
</evidence>
<keyword evidence="6" id="KW-1185">Reference proteome</keyword>
<protein>
    <submittedName>
        <fullName evidence="5">Glutamine synthetase</fullName>
    </submittedName>
</protein>
<evidence type="ECO:0000313" key="5">
    <source>
        <dbReference type="EMBL" id="QQP84903.1"/>
    </source>
</evidence>
<dbReference type="RefSeq" id="WP_201090876.1">
    <property type="nucleotide sequence ID" value="NZ_CP067393.1"/>
</dbReference>